<organism evidence="1 2">
    <name type="scientific">Avena sativa</name>
    <name type="common">Oat</name>
    <dbReference type="NCBI Taxonomy" id="4498"/>
    <lineage>
        <taxon>Eukaryota</taxon>
        <taxon>Viridiplantae</taxon>
        <taxon>Streptophyta</taxon>
        <taxon>Embryophyta</taxon>
        <taxon>Tracheophyta</taxon>
        <taxon>Spermatophyta</taxon>
        <taxon>Magnoliopsida</taxon>
        <taxon>Liliopsida</taxon>
        <taxon>Poales</taxon>
        <taxon>Poaceae</taxon>
        <taxon>BOP clade</taxon>
        <taxon>Pooideae</taxon>
        <taxon>Poodae</taxon>
        <taxon>Poeae</taxon>
        <taxon>Poeae Chloroplast Group 1 (Aveneae type)</taxon>
        <taxon>Aveninae</taxon>
        <taxon>Avena</taxon>
    </lineage>
</organism>
<keyword evidence="2" id="KW-1185">Reference proteome</keyword>
<protein>
    <submittedName>
        <fullName evidence="1">Uncharacterized protein</fullName>
    </submittedName>
</protein>
<dbReference type="Proteomes" id="UP001732700">
    <property type="component" value="Chromosome 4D"/>
</dbReference>
<accession>A0ACD5X7J4</accession>
<evidence type="ECO:0000313" key="2">
    <source>
        <dbReference type="Proteomes" id="UP001732700"/>
    </source>
</evidence>
<proteinExistence type="predicted"/>
<evidence type="ECO:0000313" key="1">
    <source>
        <dbReference type="EnsemblPlants" id="AVESA.00010b.r2.4DG0731180.1.CDS"/>
    </source>
</evidence>
<sequence length="1132" mass="128620">MEEAPVTAATGALGPVIAKLSALLGSEYKLRWCTRRDVKFITSKLKPVHSILWNIWEREELDATSMALKMEVLDLADDVDDTIVDFILTLERSHNNKRLVQTKIKASPFQDFKKRASIVSRRCRSNWKKDKPFSGLLPCGNIATDDFHPGKPRAYPFVRKDASELMGMAEPTDKLIRHLVGRYKRRPVEPQLKMASIVGMAGMGKTTLANLVYEAIGRKFQSRAFVSVIPGGNMREVLAGILEQVAPSSSVSLAGTQASMEEHLIDIISNFLKDKRYLVIIDDVWNQREWEVIMKSLPENNLGSRIVGTTRITAVAKKWRNDSDDPTVSAREKKSLIHEMHPKWYGEEGWVYKIGEENIVSLMIAMKADLVMDGFDEKHPIVRMCGGTPLAVGCMLSAVTHEREKQAQQGVHAKACDVQDEIEKHIWENGIQNTPGFEPLVESLQLGFDDLPHHMLKTCLLYCSVYPDGHLFEKDNLVRRLICEGFVYNEEKAKSYFKELVNRRLILRVSERQRVPRMHPMMRSFLRWKSREANFVICSSEITPSYNNTCRIRRLYIDNSPCKSRDAAAEDPLSALDWSRIRSLVVFEGIERVPFEKLEGVRVLDLCRIKSLMDHHLKDICGLVRLRHLLGLNIGDAISELPPEIVRLKCLETFQVSGSGSEAVPVFIGSLQQVKTMEVGGLTIKQVPSETVVESFGPCGEGFARLPGFIGNLQQLKTLDMHSSSIRELPNEMWSMQQLKTIDMSDTWIKELPKEIGGLQQLKTLDISHTKIESLPKEIGGLQQLKTLDMSHTQIKLLPKEIGELQQLETLDISFTWIIELPREFVELQQLKTLDISNTQMMVVPKEIWKLAHLKHLRMVFTIVKKIPREIGGLKELKTFKFSNRIVALPLEVCALVELPECIHQALNKNGLVSKLAGEMLSFQVSGGLVVGAKQMHIPTWIKEHFNDIVLLDIRICKLEEQGLKILREMPHLRDLTLRFEVVPREPLVISNEGFAMLTSLTVDSRVPRLTFLEGAMSMLQELTFQFQFYSGPPNNDPVGINHIWSLLEINFTCNKDWYEGGHSPCILPIIEVVKKEALELPSLHTFEVCGFDQDIRKRRSGRRFFGGLSLNSESETWHLNREGEIVENIQA</sequence>
<dbReference type="EnsemblPlants" id="AVESA.00010b.r2.4DG0731180.1">
    <property type="protein sequence ID" value="AVESA.00010b.r2.4DG0731180.1.CDS"/>
    <property type="gene ID" value="AVESA.00010b.r2.4DG0731180"/>
</dbReference>
<reference evidence="1" key="1">
    <citation type="submission" date="2021-05" db="EMBL/GenBank/DDBJ databases">
        <authorList>
            <person name="Scholz U."/>
            <person name="Mascher M."/>
            <person name="Fiebig A."/>
        </authorList>
    </citation>
    <scope>NUCLEOTIDE SEQUENCE [LARGE SCALE GENOMIC DNA]</scope>
</reference>
<name>A0ACD5X7J4_AVESA</name>
<reference evidence="1" key="2">
    <citation type="submission" date="2025-09" db="UniProtKB">
        <authorList>
            <consortium name="EnsemblPlants"/>
        </authorList>
    </citation>
    <scope>IDENTIFICATION</scope>
</reference>